<dbReference type="Pfam" id="PF08423">
    <property type="entry name" value="Rad51"/>
    <property type="match status" value="2"/>
</dbReference>
<keyword evidence="10" id="KW-1185">Reference proteome</keyword>
<evidence type="ECO:0000256" key="5">
    <source>
        <dbReference type="ARBA" id="ARBA00022840"/>
    </source>
</evidence>
<dbReference type="Gene3D" id="3.40.50.300">
    <property type="entry name" value="P-loop containing nucleotide triphosphate hydrolases"/>
    <property type="match status" value="1"/>
</dbReference>
<dbReference type="Proteomes" id="UP000886520">
    <property type="component" value="Chromosome 24"/>
</dbReference>
<evidence type="ECO:0000256" key="4">
    <source>
        <dbReference type="ARBA" id="ARBA00022763"/>
    </source>
</evidence>
<evidence type="ECO:0000313" key="10">
    <source>
        <dbReference type="Proteomes" id="UP000886520"/>
    </source>
</evidence>
<dbReference type="GO" id="GO:0000400">
    <property type="term" value="F:four-way junction DNA binding"/>
    <property type="evidence" value="ECO:0007669"/>
    <property type="project" value="TreeGrafter"/>
</dbReference>
<dbReference type="InterPro" id="IPR013632">
    <property type="entry name" value="Rad51_C"/>
</dbReference>
<accession>A0A9D4U434</accession>
<comment type="caution">
    <text evidence="9">The sequence shown here is derived from an EMBL/GenBank/DDBJ whole genome shotgun (WGS) entry which is preliminary data.</text>
</comment>
<dbReference type="InterPro" id="IPR020588">
    <property type="entry name" value="RecA_ATP-bd"/>
</dbReference>
<evidence type="ECO:0000256" key="6">
    <source>
        <dbReference type="ARBA" id="ARBA00023204"/>
    </source>
</evidence>
<organism evidence="9 10">
    <name type="scientific">Adiantum capillus-veneris</name>
    <name type="common">Maidenhair fern</name>
    <dbReference type="NCBI Taxonomy" id="13818"/>
    <lineage>
        <taxon>Eukaryota</taxon>
        <taxon>Viridiplantae</taxon>
        <taxon>Streptophyta</taxon>
        <taxon>Embryophyta</taxon>
        <taxon>Tracheophyta</taxon>
        <taxon>Polypodiopsida</taxon>
        <taxon>Polypodiidae</taxon>
        <taxon>Polypodiales</taxon>
        <taxon>Pteridineae</taxon>
        <taxon>Pteridaceae</taxon>
        <taxon>Vittarioideae</taxon>
        <taxon>Adiantum</taxon>
    </lineage>
</organism>
<dbReference type="GO" id="GO:0071140">
    <property type="term" value="P:resolution of mitotic recombination intermediates"/>
    <property type="evidence" value="ECO:0007669"/>
    <property type="project" value="TreeGrafter"/>
</dbReference>
<evidence type="ECO:0000259" key="8">
    <source>
        <dbReference type="PROSITE" id="PS50162"/>
    </source>
</evidence>
<evidence type="ECO:0000313" key="9">
    <source>
        <dbReference type="EMBL" id="KAI5060702.1"/>
    </source>
</evidence>
<gene>
    <name evidence="9" type="ORF">GOP47_0025122</name>
</gene>
<dbReference type="GO" id="GO:0000722">
    <property type="term" value="P:telomere maintenance via recombination"/>
    <property type="evidence" value="ECO:0007669"/>
    <property type="project" value="TreeGrafter"/>
</dbReference>
<dbReference type="GO" id="GO:0140664">
    <property type="term" value="F:ATP-dependent DNA damage sensor activity"/>
    <property type="evidence" value="ECO:0007669"/>
    <property type="project" value="InterPro"/>
</dbReference>
<keyword evidence="2" id="KW-0150">Chloroplast</keyword>
<dbReference type="EMBL" id="JABFUD020000024">
    <property type="protein sequence ID" value="KAI5060702.1"/>
    <property type="molecule type" value="Genomic_DNA"/>
</dbReference>
<protein>
    <recommendedName>
        <fullName evidence="8">RecA family profile 1 domain-containing protein</fullName>
    </recommendedName>
</protein>
<dbReference type="GO" id="GO:0005657">
    <property type="term" value="C:replication fork"/>
    <property type="evidence" value="ECO:0007669"/>
    <property type="project" value="TreeGrafter"/>
</dbReference>
<feature type="domain" description="RecA family profile 1" evidence="8">
    <location>
        <begin position="20"/>
        <end position="304"/>
    </location>
</feature>
<dbReference type="GO" id="GO:0005524">
    <property type="term" value="F:ATP binding"/>
    <property type="evidence" value="ECO:0007669"/>
    <property type="project" value="UniProtKB-KW"/>
</dbReference>
<proteinExistence type="predicted"/>
<evidence type="ECO:0000256" key="1">
    <source>
        <dbReference type="ARBA" id="ARBA00004123"/>
    </source>
</evidence>
<dbReference type="OrthoDB" id="1861185at2759"/>
<keyword evidence="4" id="KW-0227">DNA damage</keyword>
<dbReference type="GO" id="GO:0033065">
    <property type="term" value="C:Rad51C-XRCC3 complex"/>
    <property type="evidence" value="ECO:0007669"/>
    <property type="project" value="TreeGrafter"/>
</dbReference>
<dbReference type="CDD" id="cd19491">
    <property type="entry name" value="XRCC3"/>
    <property type="match status" value="1"/>
</dbReference>
<evidence type="ECO:0000256" key="3">
    <source>
        <dbReference type="ARBA" id="ARBA00022741"/>
    </source>
</evidence>
<dbReference type="InterPro" id="IPR027417">
    <property type="entry name" value="P-loop_NTPase"/>
</dbReference>
<reference evidence="9" key="1">
    <citation type="submission" date="2021-01" db="EMBL/GenBank/DDBJ databases">
        <title>Adiantum capillus-veneris genome.</title>
        <authorList>
            <person name="Fang Y."/>
            <person name="Liao Q."/>
        </authorList>
    </citation>
    <scope>NUCLEOTIDE SEQUENCE</scope>
    <source>
        <strain evidence="9">H3</strain>
        <tissue evidence="9">Leaf</tissue>
    </source>
</reference>
<name>A0A9D4U434_ADICA</name>
<dbReference type="GO" id="GO:0090656">
    <property type="term" value="P:t-circle formation"/>
    <property type="evidence" value="ECO:0007669"/>
    <property type="project" value="TreeGrafter"/>
</dbReference>
<dbReference type="InterPro" id="IPR047348">
    <property type="entry name" value="XRCC3-like_C"/>
</dbReference>
<comment type="subcellular location">
    <subcellularLocation>
        <location evidence="1">Nucleus</location>
    </subcellularLocation>
</comment>
<sequence length="512" mass="56498">MSSRGEEGRPLSPSPSLPRLARKCSLGCPILDSFLRGGIPCGSITELVGECGSAKTQICLQLLLSAQMSVSQGGLHASSLYIYTESYFPSKRLQQLAKGFLESGKLGLGQFSSKNKLNHEESAERVGAMANSHYSISEHRHLNAPEMGLDGIDMQNAMNDFLSSNHISSIHERAGNLCYLQNVNADGCLEMHSSIFLPKQEKTGLVNHVDAELKDPCDNVFVQSIQNIEELCVFLDQVPVLLSRPLTMPVRLLIIDSVAALFRSDFDNNAKDLAMRTEWFFKLSSKLKQYAHDYDIAVLVTNQVVDDVDSECLAKPNAVSAMLSGKSGPLISASRRVIPALGIGWSHCVNTRLFLSRTYVPDKQPQSHDQQTGPIKISSERSSNLLKHNVDRRDMVSEPHISVLQRLESELPDDVLLTLPHQRSAQSYNGVIDRPTLLSCGDNKEAGSLSSYSRGQDIHSSRNNWSLNPESFPSCRVRRDLRVVFAPHLPASSCEFAVKATQICGVPQYFQC</sequence>
<evidence type="ECO:0000256" key="7">
    <source>
        <dbReference type="ARBA" id="ARBA00023242"/>
    </source>
</evidence>
<dbReference type="GO" id="GO:0045003">
    <property type="term" value="P:double-strand break repair via synthesis-dependent strand annealing"/>
    <property type="evidence" value="ECO:0007669"/>
    <property type="project" value="TreeGrafter"/>
</dbReference>
<keyword evidence="5" id="KW-0067">ATP-binding</keyword>
<keyword evidence="3" id="KW-0547">Nucleotide-binding</keyword>
<dbReference type="AlphaFoldDB" id="A0A9D4U434"/>
<evidence type="ECO:0000256" key="2">
    <source>
        <dbReference type="ARBA" id="ARBA00022528"/>
    </source>
</evidence>
<keyword evidence="7" id="KW-0539">Nucleus</keyword>
<dbReference type="SUPFAM" id="SSF52540">
    <property type="entry name" value="P-loop containing nucleoside triphosphate hydrolases"/>
    <property type="match status" value="1"/>
</dbReference>
<keyword evidence="2" id="KW-0934">Plastid</keyword>
<keyword evidence="6" id="KW-0234">DNA repair</keyword>
<dbReference type="PROSITE" id="PS50162">
    <property type="entry name" value="RECA_2"/>
    <property type="match status" value="1"/>
</dbReference>
<dbReference type="PANTHER" id="PTHR46487:SF1">
    <property type="entry name" value="DNA REPAIR PROTEIN XRCC3"/>
    <property type="match status" value="1"/>
</dbReference>
<dbReference type="PANTHER" id="PTHR46487">
    <property type="entry name" value="DNA REPAIR PROTEIN XRCC3"/>
    <property type="match status" value="1"/>
</dbReference>